<dbReference type="STRING" id="431595.K3W8H1"/>
<feature type="compositionally biased region" description="Basic residues" evidence="1">
    <location>
        <begin position="316"/>
        <end position="330"/>
    </location>
</feature>
<dbReference type="PROSITE" id="PS50222">
    <property type="entry name" value="EF_HAND_2"/>
    <property type="match status" value="1"/>
</dbReference>
<dbReference type="EnsemblProtists" id="PYU1_T001262">
    <property type="protein sequence ID" value="PYU1_T001262"/>
    <property type="gene ID" value="PYU1_G001262"/>
</dbReference>
<reference evidence="3" key="3">
    <citation type="submission" date="2015-02" db="UniProtKB">
        <authorList>
            <consortium name="EnsemblProtists"/>
        </authorList>
    </citation>
    <scope>IDENTIFICATION</scope>
    <source>
        <strain evidence="3">DAOM BR144</strain>
    </source>
</reference>
<feature type="region of interest" description="Disordered" evidence="1">
    <location>
        <begin position="250"/>
        <end position="269"/>
    </location>
</feature>
<keyword evidence="4" id="KW-1185">Reference proteome</keyword>
<reference evidence="4" key="1">
    <citation type="journal article" date="2010" name="Genome Biol.">
        <title>Genome sequence of the necrotrophic plant pathogen Pythium ultimum reveals original pathogenicity mechanisms and effector repertoire.</title>
        <authorList>
            <person name="Levesque C.A."/>
            <person name="Brouwer H."/>
            <person name="Cano L."/>
            <person name="Hamilton J.P."/>
            <person name="Holt C."/>
            <person name="Huitema E."/>
            <person name="Raffaele S."/>
            <person name="Robideau G.P."/>
            <person name="Thines M."/>
            <person name="Win J."/>
            <person name="Zerillo M.M."/>
            <person name="Beakes G.W."/>
            <person name="Boore J.L."/>
            <person name="Busam D."/>
            <person name="Dumas B."/>
            <person name="Ferriera S."/>
            <person name="Fuerstenberg S.I."/>
            <person name="Gachon C.M."/>
            <person name="Gaulin E."/>
            <person name="Govers F."/>
            <person name="Grenville-Briggs L."/>
            <person name="Horner N."/>
            <person name="Hostetler J."/>
            <person name="Jiang R.H."/>
            <person name="Johnson J."/>
            <person name="Krajaejun T."/>
            <person name="Lin H."/>
            <person name="Meijer H.J."/>
            <person name="Moore B."/>
            <person name="Morris P."/>
            <person name="Phuntmart V."/>
            <person name="Puiu D."/>
            <person name="Shetty J."/>
            <person name="Stajich J.E."/>
            <person name="Tripathy S."/>
            <person name="Wawra S."/>
            <person name="van West P."/>
            <person name="Whitty B.R."/>
            <person name="Coutinho P.M."/>
            <person name="Henrissat B."/>
            <person name="Martin F."/>
            <person name="Thomas P.D."/>
            <person name="Tyler B.M."/>
            <person name="De Vries R.P."/>
            <person name="Kamoun S."/>
            <person name="Yandell M."/>
            <person name="Tisserat N."/>
            <person name="Buell C.R."/>
        </authorList>
    </citation>
    <scope>NUCLEOTIDE SEQUENCE</scope>
    <source>
        <strain evidence="4">DAOM:BR144</strain>
    </source>
</reference>
<evidence type="ECO:0000256" key="1">
    <source>
        <dbReference type="SAM" id="MobiDB-lite"/>
    </source>
</evidence>
<dbReference type="EMBL" id="GL376626">
    <property type="status" value="NOT_ANNOTATED_CDS"/>
    <property type="molecule type" value="Genomic_DNA"/>
</dbReference>
<name>K3W8H1_GLOUD</name>
<dbReference type="InParanoid" id="K3W8H1"/>
<feature type="compositionally biased region" description="Low complexity" evidence="1">
    <location>
        <begin position="250"/>
        <end position="268"/>
    </location>
</feature>
<dbReference type="VEuPathDB" id="FungiDB:PYU1_G001262"/>
<proteinExistence type="predicted"/>
<feature type="region of interest" description="Disordered" evidence="1">
    <location>
        <begin position="281"/>
        <end position="330"/>
    </location>
</feature>
<evidence type="ECO:0000313" key="4">
    <source>
        <dbReference type="Proteomes" id="UP000019132"/>
    </source>
</evidence>
<accession>K3W8H1</accession>
<protein>
    <recommendedName>
        <fullName evidence="2">EF-hand domain-containing protein</fullName>
    </recommendedName>
</protein>
<dbReference type="eggNOG" id="ENOG502QTHN">
    <property type="taxonomic scope" value="Eukaryota"/>
</dbReference>
<dbReference type="InterPro" id="IPR002048">
    <property type="entry name" value="EF_hand_dom"/>
</dbReference>
<reference evidence="4" key="2">
    <citation type="submission" date="2010-04" db="EMBL/GenBank/DDBJ databases">
        <authorList>
            <person name="Buell R."/>
            <person name="Hamilton J."/>
            <person name="Hostetler J."/>
        </authorList>
    </citation>
    <scope>NUCLEOTIDE SEQUENCE [LARGE SCALE GENOMIC DNA]</scope>
    <source>
        <strain evidence="4">DAOM:BR144</strain>
    </source>
</reference>
<feature type="domain" description="EF-hand" evidence="2">
    <location>
        <begin position="72"/>
        <end position="107"/>
    </location>
</feature>
<evidence type="ECO:0000313" key="3">
    <source>
        <dbReference type="EnsemblProtists" id="PYU1_T001262"/>
    </source>
</evidence>
<evidence type="ECO:0000259" key="2">
    <source>
        <dbReference type="PROSITE" id="PS50222"/>
    </source>
</evidence>
<dbReference type="HOGENOM" id="CLU_652973_0_0_1"/>
<dbReference type="Proteomes" id="UP000019132">
    <property type="component" value="Unassembled WGS sequence"/>
</dbReference>
<sequence>MEVLDNGYIEIAEVRSLSKCLPPHLMAHFAMPRLLDPLHVRERLAPEESATLSALLDKQQYIVFGVILTSLVHSDILGEALAEFDRRGCGEINFEEFWDLSETALRASRNVFSPIHDEPRASGFCIRHGHVEIYAIDGLCTQCTAEETEEVEEETSKAPPVLAKRKLGVLSHQGTSLVNASAPLLQAYTALPLEDFSVMVMAPLAARQDSLGDGPLNNMLEKLEAAEWHILHRQGSINRASLHESLLSARKTSNSARRSSAASNASSTLVKSNTIAELTEFVNDAERRKRDGSANGSRNRPKEQAQDHTNTNDTKPKRKKVKKATLKKSKIHLRKDKSAPELTTASSISLSAMLREELRIATRERAAKAKVRGLSSTTKLRSHSLVDKVAHVEDKRKKLDQLVLAEIEDVKRRLAKLMNDA</sequence>
<organism evidence="3 4">
    <name type="scientific">Globisporangium ultimum (strain ATCC 200006 / CBS 805.95 / DAOM BR144)</name>
    <name type="common">Pythium ultimum</name>
    <dbReference type="NCBI Taxonomy" id="431595"/>
    <lineage>
        <taxon>Eukaryota</taxon>
        <taxon>Sar</taxon>
        <taxon>Stramenopiles</taxon>
        <taxon>Oomycota</taxon>
        <taxon>Peronosporomycetes</taxon>
        <taxon>Pythiales</taxon>
        <taxon>Pythiaceae</taxon>
        <taxon>Globisporangium</taxon>
    </lineage>
</organism>
<dbReference type="AlphaFoldDB" id="K3W8H1"/>
<dbReference type="GO" id="GO:0005509">
    <property type="term" value="F:calcium ion binding"/>
    <property type="evidence" value="ECO:0007669"/>
    <property type="project" value="InterPro"/>
</dbReference>